<gene>
    <name evidence="2" type="ORF">TZ96_01869</name>
</gene>
<dbReference type="Gene3D" id="3.40.630.30">
    <property type="match status" value="1"/>
</dbReference>
<dbReference type="AlphaFoldDB" id="A0A0F3H864"/>
<evidence type="ECO:0000259" key="1">
    <source>
        <dbReference type="PROSITE" id="PS51186"/>
    </source>
</evidence>
<dbReference type="PATRIC" id="fig|28037.218.peg.1831"/>
<dbReference type="InterPro" id="IPR016181">
    <property type="entry name" value="Acyl_CoA_acyltransferase"/>
</dbReference>
<dbReference type="EMBL" id="JYOV01000022">
    <property type="protein sequence ID" value="KJU90404.1"/>
    <property type="molecule type" value="Genomic_DNA"/>
</dbReference>
<sequence length="171" mass="19598">MEFPIKIREAQQSDINQICLIQESISNSLEVLNREIIEERIRKHAGTFLLASLDDQGIAYIIATTPPIPSLRQWMLEIGDEEFISENSIILEDLAVDPDFQGQGFGTLLLAALKEVTRQQNRPGIYLLCEDELLAYFEMNGFVEQGIVDGERSSEVAFLMRWQNPYYQEKI</sequence>
<dbReference type="Proteomes" id="UP000033405">
    <property type="component" value="Unassembled WGS sequence"/>
</dbReference>
<reference evidence="2 3" key="1">
    <citation type="submission" date="2015-02" db="EMBL/GenBank/DDBJ databases">
        <title>Evolution of amylase-binding proteins of oral streptococcal species.</title>
        <authorList>
            <person name="Haase E.M."/>
        </authorList>
    </citation>
    <scope>NUCLEOTIDE SEQUENCE [LARGE SCALE GENOMIC DNA]</scope>
    <source>
        <strain evidence="2 3">UC6950A</strain>
    </source>
</reference>
<keyword evidence="2" id="KW-0808">Transferase</keyword>
<dbReference type="InterPro" id="IPR000182">
    <property type="entry name" value="GNAT_dom"/>
</dbReference>
<dbReference type="RefSeq" id="WP_045763856.1">
    <property type="nucleotide sequence ID" value="NZ_JYOV01000022.1"/>
</dbReference>
<dbReference type="CDD" id="cd04301">
    <property type="entry name" value="NAT_SF"/>
    <property type="match status" value="1"/>
</dbReference>
<dbReference type="PROSITE" id="PS51186">
    <property type="entry name" value="GNAT"/>
    <property type="match status" value="1"/>
</dbReference>
<comment type="caution">
    <text evidence="2">The sequence shown here is derived from an EMBL/GenBank/DDBJ whole genome shotgun (WGS) entry which is preliminary data.</text>
</comment>
<dbReference type="Pfam" id="PF00583">
    <property type="entry name" value="Acetyltransf_1"/>
    <property type="match status" value="1"/>
</dbReference>
<feature type="domain" description="N-acetyltransferase" evidence="1">
    <location>
        <begin position="5"/>
        <end position="165"/>
    </location>
</feature>
<accession>A0A0F3H864</accession>
<evidence type="ECO:0000313" key="2">
    <source>
        <dbReference type="EMBL" id="KJU90404.1"/>
    </source>
</evidence>
<dbReference type="GO" id="GO:0016747">
    <property type="term" value="F:acyltransferase activity, transferring groups other than amino-acyl groups"/>
    <property type="evidence" value="ECO:0007669"/>
    <property type="project" value="InterPro"/>
</dbReference>
<evidence type="ECO:0000313" key="3">
    <source>
        <dbReference type="Proteomes" id="UP000033405"/>
    </source>
</evidence>
<organism evidence="2 3">
    <name type="scientific">Streptococcus infantis</name>
    <dbReference type="NCBI Taxonomy" id="68892"/>
    <lineage>
        <taxon>Bacteria</taxon>
        <taxon>Bacillati</taxon>
        <taxon>Bacillota</taxon>
        <taxon>Bacilli</taxon>
        <taxon>Lactobacillales</taxon>
        <taxon>Streptococcaceae</taxon>
        <taxon>Streptococcus</taxon>
    </lineage>
</organism>
<proteinExistence type="predicted"/>
<protein>
    <submittedName>
        <fullName evidence="2">Acetyltransferase (GNAT) family protein</fullName>
    </submittedName>
</protein>
<name>A0A0F3H864_9STRE</name>
<dbReference type="SUPFAM" id="SSF55729">
    <property type="entry name" value="Acyl-CoA N-acyltransferases (Nat)"/>
    <property type="match status" value="1"/>
</dbReference>